<accession>A0A5J4RC41</accession>
<evidence type="ECO:0000313" key="1">
    <source>
        <dbReference type="EMBL" id="KAA6331586.1"/>
    </source>
</evidence>
<protein>
    <recommendedName>
        <fullName evidence="3">F-box domain-containing protein</fullName>
    </recommendedName>
</protein>
<proteinExistence type="predicted"/>
<feature type="non-terminal residue" evidence="1">
    <location>
        <position position="1"/>
    </location>
</feature>
<reference evidence="1 2" key="1">
    <citation type="submission" date="2019-03" db="EMBL/GenBank/DDBJ databases">
        <title>Single cell metagenomics reveals metabolic interactions within the superorganism composed of flagellate Streblomastix strix and complex community of Bacteroidetes bacteria on its surface.</title>
        <authorList>
            <person name="Treitli S.C."/>
            <person name="Kolisko M."/>
            <person name="Husnik F."/>
            <person name="Keeling P."/>
            <person name="Hampl V."/>
        </authorList>
    </citation>
    <scope>NUCLEOTIDE SEQUENCE [LARGE SCALE GENOMIC DNA]</scope>
    <source>
        <strain evidence="1">ST1C</strain>
    </source>
</reference>
<sequence length="142" mass="16311">NFVMSVPKEYNVVGGINGLGQDIILDLLTQVMNIVDLQQLIGTCKKIYKLKDHPRFHLIQGFIRVLSCSSAAMITKETHDDDFAWKKSEILSFTFDPENCSIHINANVFRKSWDHKGGRYGFHHKHYTYRQWADVSVTIPDG</sequence>
<dbReference type="EMBL" id="SNRW01042600">
    <property type="protein sequence ID" value="KAA6331586.1"/>
    <property type="molecule type" value="Genomic_DNA"/>
</dbReference>
<dbReference type="Proteomes" id="UP000324800">
    <property type="component" value="Unassembled WGS sequence"/>
</dbReference>
<name>A0A5J4RC41_9EUKA</name>
<dbReference type="AlphaFoldDB" id="A0A5J4RC41"/>
<organism evidence="1 2">
    <name type="scientific">Streblomastix strix</name>
    <dbReference type="NCBI Taxonomy" id="222440"/>
    <lineage>
        <taxon>Eukaryota</taxon>
        <taxon>Metamonada</taxon>
        <taxon>Preaxostyla</taxon>
        <taxon>Oxymonadida</taxon>
        <taxon>Streblomastigidae</taxon>
        <taxon>Streblomastix</taxon>
    </lineage>
</organism>
<gene>
    <name evidence="1" type="ORF">EZS28_053372</name>
</gene>
<comment type="caution">
    <text evidence="1">The sequence shown here is derived from an EMBL/GenBank/DDBJ whole genome shotgun (WGS) entry which is preliminary data.</text>
</comment>
<evidence type="ECO:0000313" key="2">
    <source>
        <dbReference type="Proteomes" id="UP000324800"/>
    </source>
</evidence>
<evidence type="ECO:0008006" key="3">
    <source>
        <dbReference type="Google" id="ProtNLM"/>
    </source>
</evidence>